<keyword evidence="2" id="KW-1185">Reference proteome</keyword>
<organism evidence="1 2">
    <name type="scientific">Aspergillus melleus</name>
    <dbReference type="NCBI Taxonomy" id="138277"/>
    <lineage>
        <taxon>Eukaryota</taxon>
        <taxon>Fungi</taxon>
        <taxon>Dikarya</taxon>
        <taxon>Ascomycota</taxon>
        <taxon>Pezizomycotina</taxon>
        <taxon>Eurotiomycetes</taxon>
        <taxon>Eurotiomycetidae</taxon>
        <taxon>Eurotiales</taxon>
        <taxon>Aspergillaceae</taxon>
        <taxon>Aspergillus</taxon>
        <taxon>Aspergillus subgen. Circumdati</taxon>
    </lineage>
</organism>
<gene>
    <name evidence="1" type="ORF">N8T08_001207</name>
</gene>
<accession>A0ACC3ANQ0</accession>
<comment type="caution">
    <text evidence="1">The sequence shown here is derived from an EMBL/GenBank/DDBJ whole genome shotgun (WGS) entry which is preliminary data.</text>
</comment>
<reference evidence="1 2" key="1">
    <citation type="journal article" date="2023" name="ACS Omega">
        <title>Identification of the Neoaspergillic Acid Biosynthesis Gene Cluster by Establishing an In Vitro CRISPR-Ribonucleoprotein Genetic System in Aspergillus melleus.</title>
        <authorList>
            <person name="Yuan B."/>
            <person name="Grau M.F."/>
            <person name="Murata R.M."/>
            <person name="Torok T."/>
            <person name="Venkateswaran K."/>
            <person name="Stajich J.E."/>
            <person name="Wang C.C.C."/>
        </authorList>
    </citation>
    <scope>NUCLEOTIDE SEQUENCE [LARGE SCALE GENOMIC DNA]</scope>
    <source>
        <strain evidence="1 2">IMV 1140</strain>
    </source>
</reference>
<evidence type="ECO:0000313" key="1">
    <source>
        <dbReference type="EMBL" id="KAK1139212.1"/>
    </source>
</evidence>
<dbReference type="EMBL" id="JAOPJF010000114">
    <property type="protein sequence ID" value="KAK1139212.1"/>
    <property type="molecule type" value="Genomic_DNA"/>
</dbReference>
<dbReference type="Proteomes" id="UP001177260">
    <property type="component" value="Unassembled WGS sequence"/>
</dbReference>
<evidence type="ECO:0000313" key="2">
    <source>
        <dbReference type="Proteomes" id="UP001177260"/>
    </source>
</evidence>
<protein>
    <submittedName>
        <fullName evidence="1">Uncharacterized protein</fullName>
    </submittedName>
</protein>
<proteinExistence type="predicted"/>
<sequence>MPPDTIINAALDVGPFSPATKYESFGGYPDVSVSPLSYYGSQALSASPEYGVPMEITGHHDMIRSQSSGMWPNDVFDSFDRTCKIKEEHNECWDQGLLPTVTDVPTTSAVAPMPRTVTNDDISSDHQLAGSTSGTLIEVDPKDERLPKRGQKSVTQSHHPYEVILKWTKSRDETSNNEPSKIPSASGLECTTCGIRFTRRSNCREHMKKHDPSRRKMYHCETCERPFGRRTDLRRHVDSIHRGIRKFTCDLCDQKFSRQDTLTRHRPDCERRKRKAAKEAKCEKKTDPVPQSPLTTDLHEIKMERFTPEM</sequence>
<name>A0ACC3ANQ0_9EURO</name>